<feature type="transmembrane region" description="Helical" evidence="3">
    <location>
        <begin position="159"/>
        <end position="177"/>
    </location>
</feature>
<sequence length="600" mass="64061">MRWMSRLATALITLAALAGPPLIAGLWLAHRPWPPLSPTGIKAWLQQPRTLGDLLALVVLVAAVLWILTAGYLARRHLTALTARWRHLQHLPLPSPAQMTASSMAGVAALTLPTLTADHPATPTATSTTPPVDPASRQQAPAPPDTTAQMGITLPGGGWLPYPTALAISATAGLLWLHRRRIYQPSPHRIGTHHTDPDLQPLPATINAITTATADSNNASDPHPGAQVTPDNLPAGPLHLHGTGAPAAARGLIVAAALTAAAGRAATSHISISRDDWTRLLPELDPTTLPGVSIHDSAAGIAAPGAMQDHGKSPTGDARSSQPPTPVTTILLKDPTTPAARWQVDDDGVTTGRGITYPRRLCTLDHQTAVDLLALFHQRRTPRQPATTRPPAQPAATASIQPTAGRLALLGECTLTLHGEPVRLRRTAGLQILAYLAVHPNGASRSELISAIWPQLAPATITQRLHTTLSDLRVQLRPTIEEPVTRHGDHYQLGSDIGTDLRTWRATTTAITTAVTIPARTRACRQLLQMYRGELAATYTWPWINPAREAVRRDALDACLYLAEHTPAAEALDILTTATAIDPYNAAVQQRMAALNLHHR</sequence>
<dbReference type="InterPro" id="IPR001867">
    <property type="entry name" value="OmpR/PhoB-type_DNA-bd"/>
</dbReference>
<evidence type="ECO:0000256" key="1">
    <source>
        <dbReference type="ARBA" id="ARBA00023125"/>
    </source>
</evidence>
<keyword evidence="3" id="KW-0472">Membrane</keyword>
<keyword evidence="3" id="KW-0812">Transmembrane</keyword>
<feature type="compositionally biased region" description="Low complexity" evidence="2">
    <location>
        <begin position="117"/>
        <end position="136"/>
    </location>
</feature>
<feature type="region of interest" description="Disordered" evidence="2">
    <location>
        <begin position="117"/>
        <end position="147"/>
    </location>
</feature>
<accession>A0A7W7GU50</accession>
<evidence type="ECO:0000256" key="3">
    <source>
        <dbReference type="SAM" id="Phobius"/>
    </source>
</evidence>
<protein>
    <submittedName>
        <fullName evidence="5">DNA-binding winged helix-turn-helix (WHTH) protein</fullName>
    </submittedName>
</protein>
<keyword evidence="6" id="KW-1185">Reference proteome</keyword>
<name>A0A7W7GU50_9ACTN</name>
<gene>
    <name evidence="5" type="ORF">BJY16_001817</name>
</gene>
<proteinExistence type="predicted"/>
<dbReference type="SMART" id="SM00862">
    <property type="entry name" value="Trans_reg_C"/>
    <property type="match status" value="1"/>
</dbReference>
<evidence type="ECO:0000313" key="5">
    <source>
        <dbReference type="EMBL" id="MBB4738358.1"/>
    </source>
</evidence>
<dbReference type="InterPro" id="IPR036388">
    <property type="entry name" value="WH-like_DNA-bd_sf"/>
</dbReference>
<feature type="region of interest" description="Disordered" evidence="2">
    <location>
        <begin position="304"/>
        <end position="328"/>
    </location>
</feature>
<dbReference type="Gene3D" id="1.10.10.10">
    <property type="entry name" value="Winged helix-like DNA-binding domain superfamily/Winged helix DNA-binding domain"/>
    <property type="match status" value="1"/>
</dbReference>
<dbReference type="SUPFAM" id="SSF46894">
    <property type="entry name" value="C-terminal effector domain of the bipartite response regulators"/>
    <property type="match status" value="1"/>
</dbReference>
<dbReference type="RefSeq" id="WP_185038637.1">
    <property type="nucleotide sequence ID" value="NZ_BAABFG010000005.1"/>
</dbReference>
<comment type="caution">
    <text evidence="5">The sequence shown here is derived from an EMBL/GenBank/DDBJ whole genome shotgun (WGS) entry which is preliminary data.</text>
</comment>
<feature type="transmembrane region" description="Helical" evidence="3">
    <location>
        <begin position="54"/>
        <end position="74"/>
    </location>
</feature>
<dbReference type="Proteomes" id="UP000546162">
    <property type="component" value="Unassembled WGS sequence"/>
</dbReference>
<dbReference type="GO" id="GO:0000160">
    <property type="term" value="P:phosphorelay signal transduction system"/>
    <property type="evidence" value="ECO:0007669"/>
    <property type="project" value="InterPro"/>
</dbReference>
<feature type="domain" description="OmpR/PhoB-type" evidence="4">
    <location>
        <begin position="419"/>
        <end position="493"/>
    </location>
</feature>
<reference evidence="5 6" key="1">
    <citation type="submission" date="2020-08" db="EMBL/GenBank/DDBJ databases">
        <title>Sequencing the genomes of 1000 actinobacteria strains.</title>
        <authorList>
            <person name="Klenk H.-P."/>
        </authorList>
    </citation>
    <scope>NUCLEOTIDE SEQUENCE [LARGE SCALE GENOMIC DNA]</scope>
    <source>
        <strain evidence="5 6">DSM 45809</strain>
    </source>
</reference>
<evidence type="ECO:0000256" key="2">
    <source>
        <dbReference type="SAM" id="MobiDB-lite"/>
    </source>
</evidence>
<keyword evidence="1 5" id="KW-0238">DNA-binding</keyword>
<dbReference type="PANTHER" id="PTHR35807">
    <property type="entry name" value="TRANSCRIPTIONAL REGULATOR REDD-RELATED"/>
    <property type="match status" value="1"/>
</dbReference>
<evidence type="ECO:0000259" key="4">
    <source>
        <dbReference type="SMART" id="SM00862"/>
    </source>
</evidence>
<dbReference type="GO" id="GO:0003677">
    <property type="term" value="F:DNA binding"/>
    <property type="evidence" value="ECO:0007669"/>
    <property type="project" value="UniProtKB-KW"/>
</dbReference>
<dbReference type="GO" id="GO:0006355">
    <property type="term" value="P:regulation of DNA-templated transcription"/>
    <property type="evidence" value="ECO:0007669"/>
    <property type="project" value="InterPro"/>
</dbReference>
<evidence type="ECO:0000313" key="6">
    <source>
        <dbReference type="Proteomes" id="UP000546162"/>
    </source>
</evidence>
<dbReference type="EMBL" id="JACHNB010000001">
    <property type="protein sequence ID" value="MBB4738358.1"/>
    <property type="molecule type" value="Genomic_DNA"/>
</dbReference>
<organism evidence="5 6">
    <name type="scientific">Actinoplanes octamycinicus</name>
    <dbReference type="NCBI Taxonomy" id="135948"/>
    <lineage>
        <taxon>Bacteria</taxon>
        <taxon>Bacillati</taxon>
        <taxon>Actinomycetota</taxon>
        <taxon>Actinomycetes</taxon>
        <taxon>Micromonosporales</taxon>
        <taxon>Micromonosporaceae</taxon>
        <taxon>Actinoplanes</taxon>
    </lineage>
</organism>
<keyword evidence="3" id="KW-1133">Transmembrane helix</keyword>
<dbReference type="InterPro" id="IPR051677">
    <property type="entry name" value="AfsR-DnrI-RedD_regulator"/>
</dbReference>
<dbReference type="InterPro" id="IPR016032">
    <property type="entry name" value="Sig_transdc_resp-reg_C-effctor"/>
</dbReference>
<dbReference type="AlphaFoldDB" id="A0A7W7GU50"/>